<protein>
    <submittedName>
        <fullName evidence="4">Uncharacterized protein</fullName>
    </submittedName>
</protein>
<dbReference type="Gene3D" id="1.25.40.10">
    <property type="entry name" value="Tetratricopeptide repeat domain"/>
    <property type="match status" value="4"/>
</dbReference>
<dbReference type="Proteomes" id="UP000027138">
    <property type="component" value="Unassembled WGS sequence"/>
</dbReference>
<keyword evidence="5" id="KW-1185">Reference proteome</keyword>
<evidence type="ECO:0000256" key="1">
    <source>
        <dbReference type="ARBA" id="ARBA00022737"/>
    </source>
</evidence>
<dbReference type="PROSITE" id="PS51375">
    <property type="entry name" value="PPR"/>
    <property type="match status" value="1"/>
</dbReference>
<keyword evidence="1" id="KW-0677">Repeat</keyword>
<dbReference type="InterPro" id="IPR011990">
    <property type="entry name" value="TPR-like_helical_dom_sf"/>
</dbReference>
<evidence type="ECO:0000256" key="2">
    <source>
        <dbReference type="PROSITE-ProRule" id="PRU00708"/>
    </source>
</evidence>
<sequence>MPKAKNFRSLVLASVKATRPSPTAGARSAKTSRTRGRGTGLKNYISAIDTTSQSVLHSSSKRLAKFLKPPSVHVNTSSPASLSILSDLNLEVSMSDSGEAPNVIVQDISTILSDDASLISPDSQGSDGKRTSENNLNIDSQGIDGKKTSENKLDIPWISNLSHKNVSVYRKELCRVRKGTWIFKSTQVNRFDKLVKMCGEKIGTDATVDVFGKLGRETGVKEYNALIKICIETARQSDDEDVVLQQISVAFRLLKLMKEQGFQMEEGSYGPCLMYFIDMGLVKEFNFFSELIKDGEPSPHSKFGYYEMLLYIKVNNNEKIEELCNHISNKSLNETINLQENYMSALCEMDRKDELLQLLKIVDITKFSSLHNVVSIFKFFGRLSLESQAMKILLEFKECDYATENISTLIFSYATSIPNLPIEDVILKFNNLHSVLEIQPSSKSCEKLILHSCELFKVNEALDIVDQICEGNLTLSIEMLNIILRASEKSFEFNLVHRIYSLICRHELEPNDETIRIMISLMAKMKDFAGAYDMLDHWKKLNKVPTASMYNAILAGYFREKNINGALTVLKRMKEADIKPDSQTYCYLITNCESEDQIIKYYEEMENDNTIQFAKQIFMALINAYAACGCFEKAKQVLLDNRIPSKNLNEIRSVLVSALASHGQMSDALNVYEEIKKHGNNLEPKAVICLIEHLQSEGEVSRLLKLLEELQDPDYWLDGCCRVILFCIRTKHLSSAVSLLKQLKDRLNNDELIMQVVFDEVFSVIAETESTYLQIGLDLFQVIKNELCFSPSRKSLDFLLSACVKARDLQNCRMIWKEYPAAGYPYNVMSYLRMYQALLASGDHKSAKKMLSKISKDDDHVHMMIQACQETYIKSTSVKKKKNKKE</sequence>
<dbReference type="Pfam" id="PF13041">
    <property type="entry name" value="PPR_2"/>
    <property type="match status" value="1"/>
</dbReference>
<dbReference type="PANTHER" id="PTHR47262">
    <property type="entry name" value="OS02G0132600 PROTEIN"/>
    <property type="match status" value="1"/>
</dbReference>
<feature type="region of interest" description="Disordered" evidence="3">
    <location>
        <begin position="116"/>
        <end position="147"/>
    </location>
</feature>
<gene>
    <name evidence="4" type="ORF">JCGZ_00807</name>
</gene>
<feature type="repeat" description="PPR" evidence="2">
    <location>
        <begin position="546"/>
        <end position="580"/>
    </location>
</feature>
<dbReference type="OrthoDB" id="767661at2759"/>
<accession>A0A067L3G6</accession>
<evidence type="ECO:0000313" key="5">
    <source>
        <dbReference type="Proteomes" id="UP000027138"/>
    </source>
</evidence>
<dbReference type="Pfam" id="PF01535">
    <property type="entry name" value="PPR"/>
    <property type="match status" value="2"/>
</dbReference>
<reference evidence="4 5" key="1">
    <citation type="journal article" date="2014" name="PLoS ONE">
        <title>Global Analysis of Gene Expression Profiles in Physic Nut (Jatropha curcas L.) Seedlings Exposed to Salt Stress.</title>
        <authorList>
            <person name="Zhang L."/>
            <person name="Zhang C."/>
            <person name="Wu P."/>
            <person name="Chen Y."/>
            <person name="Li M."/>
            <person name="Jiang H."/>
            <person name="Wu G."/>
        </authorList>
    </citation>
    <scope>NUCLEOTIDE SEQUENCE [LARGE SCALE GENOMIC DNA]</scope>
    <source>
        <strain evidence="5">cv. GZQX0401</strain>
        <tissue evidence="4">Young leaves</tissue>
    </source>
</reference>
<evidence type="ECO:0000313" key="4">
    <source>
        <dbReference type="EMBL" id="KDP39050.1"/>
    </source>
</evidence>
<dbReference type="KEGG" id="jcu:105632881"/>
<dbReference type="EMBL" id="KK914353">
    <property type="protein sequence ID" value="KDP39050.1"/>
    <property type="molecule type" value="Genomic_DNA"/>
</dbReference>
<evidence type="ECO:0000256" key="3">
    <source>
        <dbReference type="SAM" id="MobiDB-lite"/>
    </source>
</evidence>
<feature type="region of interest" description="Disordered" evidence="3">
    <location>
        <begin position="18"/>
        <end position="40"/>
    </location>
</feature>
<proteinExistence type="predicted"/>
<dbReference type="InterPro" id="IPR002885">
    <property type="entry name" value="PPR_rpt"/>
</dbReference>
<name>A0A067L3G6_JATCU</name>
<dbReference type="PANTHER" id="PTHR47262:SF1">
    <property type="entry name" value="OS02G0132600 PROTEIN"/>
    <property type="match status" value="1"/>
</dbReference>
<dbReference type="NCBIfam" id="TIGR00756">
    <property type="entry name" value="PPR"/>
    <property type="match status" value="1"/>
</dbReference>
<dbReference type="AlphaFoldDB" id="A0A067L3G6"/>
<organism evidence="4 5">
    <name type="scientific">Jatropha curcas</name>
    <name type="common">Barbados nut</name>
    <dbReference type="NCBI Taxonomy" id="180498"/>
    <lineage>
        <taxon>Eukaryota</taxon>
        <taxon>Viridiplantae</taxon>
        <taxon>Streptophyta</taxon>
        <taxon>Embryophyta</taxon>
        <taxon>Tracheophyta</taxon>
        <taxon>Spermatophyta</taxon>
        <taxon>Magnoliopsida</taxon>
        <taxon>eudicotyledons</taxon>
        <taxon>Gunneridae</taxon>
        <taxon>Pentapetalae</taxon>
        <taxon>rosids</taxon>
        <taxon>fabids</taxon>
        <taxon>Malpighiales</taxon>
        <taxon>Euphorbiaceae</taxon>
        <taxon>Crotonoideae</taxon>
        <taxon>Jatropheae</taxon>
        <taxon>Jatropha</taxon>
    </lineage>
</organism>